<evidence type="ECO:0000313" key="2">
    <source>
        <dbReference type="Proteomes" id="UP000460416"/>
    </source>
</evidence>
<dbReference type="RefSeq" id="WP_156278067.1">
    <property type="nucleotide sequence ID" value="NZ_BAABGI010000008.1"/>
</dbReference>
<dbReference type="Proteomes" id="UP000460416">
    <property type="component" value="Unassembled WGS sequence"/>
</dbReference>
<accession>A0A7K1LT14</accession>
<name>A0A7K1LT14_9FLAO</name>
<gene>
    <name evidence="1" type="ORF">FLP08_15360</name>
</gene>
<keyword evidence="2" id="KW-1185">Reference proteome</keyword>
<sequence length="123" mass="14177">MDEDLPADFLFGCRNLYLMSIHPFDFDKIDSKEYQGIIAVAKKHITKFGVTNFAGFTAESQYRVYVWAAYLTLKLENNNPAILSFLNKGITIKEHCTEVVSRREIPPLTDRINQNKKDFISNL</sequence>
<dbReference type="OrthoDB" id="1435580at2"/>
<dbReference type="EMBL" id="VJVW01000024">
    <property type="protein sequence ID" value="MUP43952.1"/>
    <property type="molecule type" value="Genomic_DNA"/>
</dbReference>
<proteinExistence type="predicted"/>
<organism evidence="1 2">
    <name type="scientific">Christiangramia aestuarii</name>
    <dbReference type="NCBI Taxonomy" id="1028746"/>
    <lineage>
        <taxon>Bacteria</taxon>
        <taxon>Pseudomonadati</taxon>
        <taxon>Bacteroidota</taxon>
        <taxon>Flavobacteriia</taxon>
        <taxon>Flavobacteriales</taxon>
        <taxon>Flavobacteriaceae</taxon>
        <taxon>Christiangramia</taxon>
    </lineage>
</organism>
<reference evidence="1 2" key="1">
    <citation type="submission" date="2019-07" db="EMBL/GenBank/DDBJ databases">
        <title>Gramella aestuarii sp. nov., isolated from a tidal flat, and emended description of Gramella echinicola.</title>
        <authorList>
            <person name="Liu L."/>
        </authorList>
    </citation>
    <scope>NUCLEOTIDE SEQUENCE [LARGE SCALE GENOMIC DNA]</scope>
    <source>
        <strain evidence="1 2">BS12</strain>
    </source>
</reference>
<dbReference type="AlphaFoldDB" id="A0A7K1LT14"/>
<evidence type="ECO:0000313" key="1">
    <source>
        <dbReference type="EMBL" id="MUP43952.1"/>
    </source>
</evidence>
<protein>
    <submittedName>
        <fullName evidence="1">Uncharacterized protein</fullName>
    </submittedName>
</protein>
<comment type="caution">
    <text evidence="1">The sequence shown here is derived from an EMBL/GenBank/DDBJ whole genome shotgun (WGS) entry which is preliminary data.</text>
</comment>